<accession>A0A1G8B1P8</accession>
<organism evidence="1 2">
    <name type="scientific">Myroides phaeus</name>
    <dbReference type="NCBI Taxonomy" id="702745"/>
    <lineage>
        <taxon>Bacteria</taxon>
        <taxon>Pseudomonadati</taxon>
        <taxon>Bacteroidota</taxon>
        <taxon>Flavobacteriia</taxon>
        <taxon>Flavobacteriales</taxon>
        <taxon>Flavobacteriaceae</taxon>
        <taxon>Myroides</taxon>
    </lineage>
</organism>
<name>A0A1G8B1P8_9FLAO</name>
<keyword evidence="2" id="KW-1185">Reference proteome</keyword>
<evidence type="ECO:0000313" key="2">
    <source>
        <dbReference type="Proteomes" id="UP000243588"/>
    </source>
</evidence>
<dbReference type="Proteomes" id="UP000243588">
    <property type="component" value="Unassembled WGS sequence"/>
</dbReference>
<proteinExistence type="predicted"/>
<sequence>MVMFLAIITSAFVSCSSDDNNKEVIVDTGNATALVELEVTKTEEVQASVTVVAKNIEKIMYLYAPKEKGSLGEAEVLKEGKELPVQEKQEVILGDLEANTEYEIAVVGLVKSKAVVLKKVTFKTLEKVVDDVLVLKDGFLKYDELDDASGYYRTNIILSSDAMKENGSKGQIDILLWVYTSYPLGKAKDKNRFKVPFGVVTPFFTNGTGLTDMMYYIGKHKKDANGEANFEGTAWVDIDDKGKEAYFVADDTKNTRIEIKDNKDGTYMIFGVLVDQTKKSELKFTYTDNKDVFGIW</sequence>
<reference evidence="2" key="1">
    <citation type="submission" date="2016-10" db="EMBL/GenBank/DDBJ databases">
        <authorList>
            <person name="Varghese N."/>
            <person name="Submissions S."/>
        </authorList>
    </citation>
    <scope>NUCLEOTIDE SEQUENCE [LARGE SCALE GENOMIC DNA]</scope>
    <source>
        <strain evidence="2">DSM 23313</strain>
    </source>
</reference>
<protein>
    <submittedName>
        <fullName evidence="1">Uncharacterized protein</fullName>
    </submittedName>
</protein>
<evidence type="ECO:0000313" key="1">
    <source>
        <dbReference type="EMBL" id="SDH27086.1"/>
    </source>
</evidence>
<dbReference type="STRING" id="702745.SAMN05421818_10179"/>
<dbReference type="AlphaFoldDB" id="A0A1G8B1P8"/>
<gene>
    <name evidence="1" type="ORF">SAMN05421818_10179</name>
</gene>
<dbReference type="EMBL" id="FNDQ01000001">
    <property type="protein sequence ID" value="SDH27086.1"/>
    <property type="molecule type" value="Genomic_DNA"/>
</dbReference>